<organism evidence="1 2">
    <name type="scientific">Gloeobacter morelensis MG652769</name>
    <dbReference type="NCBI Taxonomy" id="2781736"/>
    <lineage>
        <taxon>Bacteria</taxon>
        <taxon>Bacillati</taxon>
        <taxon>Cyanobacteriota</taxon>
        <taxon>Cyanophyceae</taxon>
        <taxon>Gloeobacterales</taxon>
        <taxon>Gloeobacteraceae</taxon>
        <taxon>Gloeobacter</taxon>
        <taxon>Gloeobacter morelensis</taxon>
    </lineage>
</organism>
<dbReference type="Pfam" id="PF02585">
    <property type="entry name" value="PIG-L"/>
    <property type="match status" value="1"/>
</dbReference>
<evidence type="ECO:0000313" key="1">
    <source>
        <dbReference type="EMBL" id="UFP95251.1"/>
    </source>
</evidence>
<reference evidence="1 2" key="1">
    <citation type="journal article" date="2021" name="Genome Biol. Evol.">
        <title>Complete Genome Sequencing of a Novel Gloeobacter Species from a Waterfall Cave in Mexico.</title>
        <authorList>
            <person name="Saw J.H."/>
            <person name="Cardona T."/>
            <person name="Montejano G."/>
        </authorList>
    </citation>
    <scope>NUCLEOTIDE SEQUENCE [LARGE SCALE GENOMIC DNA]</scope>
    <source>
        <strain evidence="1">MG652769</strain>
    </source>
</reference>
<gene>
    <name evidence="1" type="ORF">ISF26_03085</name>
</gene>
<evidence type="ECO:0000313" key="2">
    <source>
        <dbReference type="Proteomes" id="UP001054846"/>
    </source>
</evidence>
<keyword evidence="2" id="KW-1185">Reference proteome</keyword>
<accession>A0ABY3PNJ1</accession>
<dbReference type="EMBL" id="CP063845">
    <property type="protein sequence ID" value="UFP95251.1"/>
    <property type="molecule type" value="Genomic_DNA"/>
</dbReference>
<protein>
    <submittedName>
        <fullName evidence="1">PIG-L family deacetylase</fullName>
    </submittedName>
</protein>
<dbReference type="RefSeq" id="WP_230842476.1">
    <property type="nucleotide sequence ID" value="NZ_CP063845.1"/>
</dbReference>
<sequence>MGGTSAALGETPLHPPEAAAALGSTLVVAPHPDDESLGCGGTIALLRRLGLPVRVLVVSDGTRSHPNSRCYPPAALRALREAEARAALAVLGVAPAAVTFLGLKDGAVPFEGDADFADALGRCRRYLAQLESVRTVALPWRRDPHPDHRAVWNLMHRASDGFAAFARSLEYPIWLWEQGERFHRPMEGEVRIWRLAIGPVLALKRAAMAAHRSQTSDLIDDDPEGFRLTPETLAHFERPWECYLEAPCNPNAPR</sequence>
<dbReference type="PANTHER" id="PTHR12993">
    <property type="entry name" value="N-ACETYLGLUCOSAMINYL-PHOSPHATIDYLINOSITOL DE-N-ACETYLASE-RELATED"/>
    <property type="match status" value="1"/>
</dbReference>
<dbReference type="SUPFAM" id="SSF102588">
    <property type="entry name" value="LmbE-like"/>
    <property type="match status" value="1"/>
</dbReference>
<dbReference type="Proteomes" id="UP001054846">
    <property type="component" value="Chromosome"/>
</dbReference>
<proteinExistence type="predicted"/>
<name>A0ABY3PNJ1_9CYAN</name>
<dbReference type="InterPro" id="IPR003737">
    <property type="entry name" value="GlcNAc_PI_deacetylase-related"/>
</dbReference>
<dbReference type="InterPro" id="IPR024078">
    <property type="entry name" value="LmbE-like_dom_sf"/>
</dbReference>
<dbReference type="PANTHER" id="PTHR12993:SF29">
    <property type="entry name" value="BLR3841 PROTEIN"/>
    <property type="match status" value="1"/>
</dbReference>
<dbReference type="Gene3D" id="3.40.50.10320">
    <property type="entry name" value="LmbE-like"/>
    <property type="match status" value="1"/>
</dbReference>